<evidence type="ECO:0000256" key="3">
    <source>
        <dbReference type="ARBA" id="ARBA00022801"/>
    </source>
</evidence>
<dbReference type="EMBL" id="JANWTC010000010">
    <property type="protein sequence ID" value="MCS5480389.1"/>
    <property type="molecule type" value="Genomic_DNA"/>
</dbReference>
<protein>
    <recommendedName>
        <fullName evidence="2">3-hydroxyisobutyryl-CoA hydrolase</fullName>
        <ecNumber evidence="2">3.1.2.4</ecNumber>
    </recommendedName>
</protein>
<comment type="caution">
    <text evidence="5">The sequence shown here is derived from an EMBL/GenBank/DDBJ whole genome shotgun (WGS) entry which is preliminary data.</text>
</comment>
<organism evidence="5 6">
    <name type="scientific">Corynebacterium lemuris</name>
    <dbReference type="NCBI Taxonomy" id="1859292"/>
    <lineage>
        <taxon>Bacteria</taxon>
        <taxon>Bacillati</taxon>
        <taxon>Actinomycetota</taxon>
        <taxon>Actinomycetes</taxon>
        <taxon>Mycobacteriales</taxon>
        <taxon>Corynebacteriaceae</taxon>
        <taxon>Corynebacterium</taxon>
    </lineage>
</organism>
<evidence type="ECO:0000313" key="5">
    <source>
        <dbReference type="EMBL" id="MCS5480389.1"/>
    </source>
</evidence>
<dbReference type="PANTHER" id="PTHR43176">
    <property type="entry name" value="3-HYDROXYISOBUTYRYL-COA HYDROLASE-RELATED"/>
    <property type="match status" value="1"/>
</dbReference>
<evidence type="ECO:0000259" key="4">
    <source>
        <dbReference type="Pfam" id="PF16113"/>
    </source>
</evidence>
<accession>A0ABT2FYR6</accession>
<feature type="domain" description="Enoyl-CoA hydratase/isomerase" evidence="4">
    <location>
        <begin position="18"/>
        <end position="326"/>
    </location>
</feature>
<dbReference type="EC" id="3.1.2.4" evidence="2"/>
<dbReference type="NCBIfam" id="NF004127">
    <property type="entry name" value="PRK05617.1"/>
    <property type="match status" value="1"/>
</dbReference>
<dbReference type="PANTHER" id="PTHR43176:SF3">
    <property type="entry name" value="3-HYDROXYISOBUTYRYL-COA HYDROLASE, MITOCHONDRIAL"/>
    <property type="match status" value="1"/>
</dbReference>
<proteinExistence type="predicted"/>
<dbReference type="CDD" id="cd06558">
    <property type="entry name" value="crotonase-like"/>
    <property type="match status" value="1"/>
</dbReference>
<sequence length="338" mass="36783">MTTQTESPVLVSVRHHTGVLELNRPRALNSLNPEMVEIITRALEEWRDDDSVTQVLITSTSPKAFCAGGDVRHVREEILAGHEKRADRFFSDEYAMNHLIASYPKPYIAVLDGITMGGGLGVSAHGSHRVVTEQAWASMPEMAIGYITDVGISWASQRWPGSSPALGAFIGLTGYRLTAADMAYCGLATHMVSDAAAFTGDVVDLGVEEALTTHATEVPEESRLAEWRESIEEVFSNVTWADIDAALATHTDQDFVTAVRVLMAGGSPSAILATTELYAANRDAADLRHGLDNEERLGELIRRQPDFLEGVRAVLVDKTRDPQFGPVPDPGVYRAVLQ</sequence>
<keyword evidence="3 5" id="KW-0378">Hydrolase</keyword>
<dbReference type="GO" id="GO:0016787">
    <property type="term" value="F:hydrolase activity"/>
    <property type="evidence" value="ECO:0007669"/>
    <property type="project" value="UniProtKB-KW"/>
</dbReference>
<dbReference type="SUPFAM" id="SSF52096">
    <property type="entry name" value="ClpP/crotonase"/>
    <property type="match status" value="1"/>
</dbReference>
<evidence type="ECO:0000256" key="2">
    <source>
        <dbReference type="ARBA" id="ARBA00011915"/>
    </source>
</evidence>
<dbReference type="RefSeq" id="WP_259428459.1">
    <property type="nucleotide sequence ID" value="NZ_JANWTC010000010.1"/>
</dbReference>
<keyword evidence="6" id="KW-1185">Reference proteome</keyword>
<comment type="catalytic activity">
    <reaction evidence="1">
        <text>3-hydroxy-2-methylpropanoyl-CoA + H2O = 3-hydroxy-2-methylpropanoate + CoA + H(+)</text>
        <dbReference type="Rhea" id="RHEA:20888"/>
        <dbReference type="ChEBI" id="CHEBI:11805"/>
        <dbReference type="ChEBI" id="CHEBI:15377"/>
        <dbReference type="ChEBI" id="CHEBI:15378"/>
        <dbReference type="ChEBI" id="CHEBI:57287"/>
        <dbReference type="ChEBI" id="CHEBI:57340"/>
        <dbReference type="EC" id="3.1.2.4"/>
    </reaction>
</comment>
<dbReference type="Pfam" id="PF16113">
    <property type="entry name" value="ECH_2"/>
    <property type="match status" value="1"/>
</dbReference>
<dbReference type="InterPro" id="IPR032259">
    <property type="entry name" value="HIBYL-CoA-H"/>
</dbReference>
<evidence type="ECO:0000256" key="1">
    <source>
        <dbReference type="ARBA" id="ARBA00001709"/>
    </source>
</evidence>
<dbReference type="InterPro" id="IPR029045">
    <property type="entry name" value="ClpP/crotonase-like_dom_sf"/>
</dbReference>
<evidence type="ECO:0000313" key="6">
    <source>
        <dbReference type="Proteomes" id="UP001205965"/>
    </source>
</evidence>
<gene>
    <name evidence="5" type="ORF">NYP18_12075</name>
</gene>
<dbReference type="InterPro" id="IPR045004">
    <property type="entry name" value="ECH_dom"/>
</dbReference>
<dbReference type="Gene3D" id="3.90.226.10">
    <property type="entry name" value="2-enoyl-CoA Hydratase, Chain A, domain 1"/>
    <property type="match status" value="1"/>
</dbReference>
<dbReference type="Proteomes" id="UP001205965">
    <property type="component" value="Unassembled WGS sequence"/>
</dbReference>
<name>A0ABT2FYR6_9CORY</name>
<reference evidence="5 6" key="1">
    <citation type="submission" date="2022-08" db="EMBL/GenBank/DDBJ databases">
        <title>YIM 101645 draft genome.</title>
        <authorList>
            <person name="Chen X."/>
        </authorList>
    </citation>
    <scope>NUCLEOTIDE SEQUENCE [LARGE SCALE GENOMIC DNA]</scope>
    <source>
        <strain evidence="5 6">YIM 101645</strain>
    </source>
</reference>